<accession>A0A9P9BK22</accession>
<dbReference type="OrthoDB" id="4784150at2759"/>
<protein>
    <submittedName>
        <fullName evidence="1">Uncharacterized protein</fullName>
    </submittedName>
</protein>
<name>A0A9P9BK22_9PEZI</name>
<organism evidence="1 2">
    <name type="scientific">Microdochium trichocladiopsis</name>
    <dbReference type="NCBI Taxonomy" id="1682393"/>
    <lineage>
        <taxon>Eukaryota</taxon>
        <taxon>Fungi</taxon>
        <taxon>Dikarya</taxon>
        <taxon>Ascomycota</taxon>
        <taxon>Pezizomycotina</taxon>
        <taxon>Sordariomycetes</taxon>
        <taxon>Xylariomycetidae</taxon>
        <taxon>Xylariales</taxon>
        <taxon>Microdochiaceae</taxon>
        <taxon>Microdochium</taxon>
    </lineage>
</organism>
<dbReference type="GeneID" id="70188977"/>
<comment type="caution">
    <text evidence="1">The sequence shown here is derived from an EMBL/GenBank/DDBJ whole genome shotgun (WGS) entry which is preliminary data.</text>
</comment>
<dbReference type="AlphaFoldDB" id="A0A9P9BK22"/>
<dbReference type="RefSeq" id="XP_046006990.1">
    <property type="nucleotide sequence ID" value="XM_046159431.1"/>
</dbReference>
<reference evidence="1" key="1">
    <citation type="journal article" date="2021" name="Nat. Commun.">
        <title>Genetic determinants of endophytism in the Arabidopsis root mycobiome.</title>
        <authorList>
            <person name="Mesny F."/>
            <person name="Miyauchi S."/>
            <person name="Thiergart T."/>
            <person name="Pickel B."/>
            <person name="Atanasova L."/>
            <person name="Karlsson M."/>
            <person name="Huettel B."/>
            <person name="Barry K.W."/>
            <person name="Haridas S."/>
            <person name="Chen C."/>
            <person name="Bauer D."/>
            <person name="Andreopoulos W."/>
            <person name="Pangilinan J."/>
            <person name="LaButti K."/>
            <person name="Riley R."/>
            <person name="Lipzen A."/>
            <person name="Clum A."/>
            <person name="Drula E."/>
            <person name="Henrissat B."/>
            <person name="Kohler A."/>
            <person name="Grigoriev I.V."/>
            <person name="Martin F.M."/>
            <person name="Hacquard S."/>
        </authorList>
    </citation>
    <scope>NUCLEOTIDE SEQUENCE</scope>
    <source>
        <strain evidence="1">MPI-CAGE-CH-0230</strain>
    </source>
</reference>
<sequence>MARLWQYSTYTLQSPAVDIKAAASAIAGIKPSYVCSTIRLQYNLDLTPQMISDFNTLRAAASNAKFDIELNLTPTGNRAYPNADAIVAHMKDISSKIKVDGWWLDFLSQAQAAKPHWIARAAKYAHANGQTVGGNCNTADVPPSMDAVAFVDGPDSSSPFGFSIDKSYVSAMKANVSPGTAVLGHIHCNPQARPTSEPCVFMNDWDASKRADFQNYWATQQKSIGFTYMWPIHFPLCPGNVAYDPRADKLPILAKYSSRKTVYGYMKTLAAKYN</sequence>
<gene>
    <name evidence="1" type="ORF">B0I36DRAFT_367274</name>
</gene>
<dbReference type="Proteomes" id="UP000756346">
    <property type="component" value="Unassembled WGS sequence"/>
</dbReference>
<dbReference type="EMBL" id="JAGTJQ010000010">
    <property type="protein sequence ID" value="KAH7020789.1"/>
    <property type="molecule type" value="Genomic_DNA"/>
</dbReference>
<evidence type="ECO:0000313" key="1">
    <source>
        <dbReference type="EMBL" id="KAH7020789.1"/>
    </source>
</evidence>
<keyword evidence="2" id="KW-1185">Reference proteome</keyword>
<evidence type="ECO:0000313" key="2">
    <source>
        <dbReference type="Proteomes" id="UP000756346"/>
    </source>
</evidence>
<proteinExistence type="predicted"/>